<comment type="caution">
    <text evidence="8">The sequence shown here is derived from an EMBL/GenBank/DDBJ whole genome shotgun (WGS) entry which is preliminary data.</text>
</comment>
<accession>A0ABC8S8G5</accession>
<comment type="subcellular location">
    <subcellularLocation>
        <location evidence="1">Membrane</location>
        <topology evidence="1">Multi-pass membrane protein</topology>
    </subcellularLocation>
</comment>
<sequence length="243" mass="27450">YGFVETAVVQVLVDYISDQLGDTEGLRIHAAIVNLMDGLCSVLIIVVAYLADTCIGRFRMGLVLLFFPPSPSKGRLCVAVMLIGIGQAGRKPSLQAFLADQLKKRVQCLSQADQEVKDLIRHWWRFFRFWGATAAFLVAGFSGSWPIRLTVSACVMGVTFILLLLGIHHYHYEPPIGSPLSLRLIKIFRKVKVVIFNKHLPHPPTHDYETGENDREEKTPAREIPLNRSLFHPFFSDFIVIIY</sequence>
<evidence type="ECO:0000256" key="6">
    <source>
        <dbReference type="ARBA" id="ARBA00044504"/>
    </source>
</evidence>
<dbReference type="PANTHER" id="PTHR11654">
    <property type="entry name" value="OLIGOPEPTIDE TRANSPORTER-RELATED"/>
    <property type="match status" value="1"/>
</dbReference>
<comment type="similarity">
    <text evidence="6">Belongs to the major facilitator superfamily. Phosphate:H(+) symporter (TC 2.A.1.9) family.</text>
</comment>
<dbReference type="EMBL" id="CAUOFW020002273">
    <property type="protein sequence ID" value="CAK9152456.1"/>
    <property type="molecule type" value="Genomic_DNA"/>
</dbReference>
<keyword evidence="10" id="KW-1185">Reference proteome</keyword>
<evidence type="ECO:0000256" key="2">
    <source>
        <dbReference type="ARBA" id="ARBA00005982"/>
    </source>
</evidence>
<evidence type="ECO:0000313" key="8">
    <source>
        <dbReference type="EMBL" id="CAK9152456.1"/>
    </source>
</evidence>
<evidence type="ECO:0000256" key="1">
    <source>
        <dbReference type="ARBA" id="ARBA00004141"/>
    </source>
</evidence>
<dbReference type="SUPFAM" id="SSF103473">
    <property type="entry name" value="MFS general substrate transporter"/>
    <property type="match status" value="1"/>
</dbReference>
<evidence type="ECO:0000313" key="10">
    <source>
        <dbReference type="Proteomes" id="UP001642360"/>
    </source>
</evidence>
<reference evidence="8 10" key="1">
    <citation type="submission" date="2024-02" db="EMBL/GenBank/DDBJ databases">
        <authorList>
            <person name="Vignale AGUSTIN F."/>
            <person name="Sosa J E."/>
            <person name="Modenutti C."/>
        </authorList>
    </citation>
    <scope>NUCLEOTIDE SEQUENCE [LARGE SCALE GENOMIC DNA]</scope>
</reference>
<feature type="transmembrane region" description="Helical" evidence="7">
    <location>
        <begin position="126"/>
        <end position="143"/>
    </location>
</feature>
<dbReference type="Gene3D" id="1.20.1250.20">
    <property type="entry name" value="MFS general substrate transporter like domains"/>
    <property type="match status" value="1"/>
</dbReference>
<keyword evidence="4 7" id="KW-1133">Transmembrane helix</keyword>
<comment type="similarity">
    <text evidence="2">Belongs to the major facilitator superfamily. Proton-dependent oligopeptide transporter (POT/PTR) (TC 2.A.17) family.</text>
</comment>
<evidence type="ECO:0000256" key="4">
    <source>
        <dbReference type="ARBA" id="ARBA00022989"/>
    </source>
</evidence>
<keyword evidence="5 7" id="KW-0472">Membrane</keyword>
<feature type="non-terminal residue" evidence="8">
    <location>
        <position position="1"/>
    </location>
</feature>
<dbReference type="EMBL" id="CAUOFW020004763">
    <property type="protein sequence ID" value="CAK9167159.1"/>
    <property type="molecule type" value="Genomic_DNA"/>
</dbReference>
<feature type="transmembrane region" description="Helical" evidence="7">
    <location>
        <begin position="149"/>
        <end position="167"/>
    </location>
</feature>
<evidence type="ECO:0000256" key="5">
    <source>
        <dbReference type="ARBA" id="ARBA00023136"/>
    </source>
</evidence>
<protein>
    <submittedName>
        <fullName evidence="8">Uncharacterized protein</fullName>
    </submittedName>
</protein>
<dbReference type="GO" id="GO:0016020">
    <property type="term" value="C:membrane"/>
    <property type="evidence" value="ECO:0007669"/>
    <property type="project" value="UniProtKB-SubCell"/>
</dbReference>
<gene>
    <name evidence="8" type="ORF">ILEXP_LOCUS20675</name>
    <name evidence="9" type="ORF">ILEXP_LOCUS36416</name>
</gene>
<dbReference type="InterPro" id="IPR000109">
    <property type="entry name" value="POT_fam"/>
</dbReference>
<name>A0ABC8S8G5_9AQUA</name>
<dbReference type="Pfam" id="PF00854">
    <property type="entry name" value="PTR2"/>
    <property type="match status" value="1"/>
</dbReference>
<evidence type="ECO:0000313" key="9">
    <source>
        <dbReference type="EMBL" id="CAK9167159.1"/>
    </source>
</evidence>
<feature type="transmembrane region" description="Helical" evidence="7">
    <location>
        <begin position="28"/>
        <end position="51"/>
    </location>
</feature>
<dbReference type="AlphaFoldDB" id="A0ABC8S8G5"/>
<organism evidence="8 10">
    <name type="scientific">Ilex paraguariensis</name>
    <name type="common">yerba mate</name>
    <dbReference type="NCBI Taxonomy" id="185542"/>
    <lineage>
        <taxon>Eukaryota</taxon>
        <taxon>Viridiplantae</taxon>
        <taxon>Streptophyta</taxon>
        <taxon>Embryophyta</taxon>
        <taxon>Tracheophyta</taxon>
        <taxon>Spermatophyta</taxon>
        <taxon>Magnoliopsida</taxon>
        <taxon>eudicotyledons</taxon>
        <taxon>Gunneridae</taxon>
        <taxon>Pentapetalae</taxon>
        <taxon>asterids</taxon>
        <taxon>campanulids</taxon>
        <taxon>Aquifoliales</taxon>
        <taxon>Aquifoliaceae</taxon>
        <taxon>Ilex</taxon>
    </lineage>
</organism>
<evidence type="ECO:0000256" key="7">
    <source>
        <dbReference type="SAM" id="Phobius"/>
    </source>
</evidence>
<dbReference type="InterPro" id="IPR036259">
    <property type="entry name" value="MFS_trans_sf"/>
</dbReference>
<proteinExistence type="inferred from homology"/>
<keyword evidence="3 7" id="KW-0812">Transmembrane</keyword>
<dbReference type="Proteomes" id="UP001642360">
    <property type="component" value="Unassembled WGS sequence"/>
</dbReference>
<evidence type="ECO:0000256" key="3">
    <source>
        <dbReference type="ARBA" id="ARBA00022692"/>
    </source>
</evidence>